<evidence type="ECO:0000313" key="2">
    <source>
        <dbReference type="Proteomes" id="UP001057402"/>
    </source>
</evidence>
<evidence type="ECO:0000313" key="1">
    <source>
        <dbReference type="EMBL" id="KAI4384595.1"/>
    </source>
</evidence>
<dbReference type="EMBL" id="CM042881">
    <property type="protein sequence ID" value="KAI4384595.1"/>
    <property type="molecule type" value="Genomic_DNA"/>
</dbReference>
<reference evidence="2" key="1">
    <citation type="journal article" date="2023" name="Front. Plant Sci.">
        <title>Chromosomal-level genome assembly of Melastoma candidum provides insights into trichome evolution.</title>
        <authorList>
            <person name="Zhong Y."/>
            <person name="Wu W."/>
            <person name="Sun C."/>
            <person name="Zou P."/>
            <person name="Liu Y."/>
            <person name="Dai S."/>
            <person name="Zhou R."/>
        </authorList>
    </citation>
    <scope>NUCLEOTIDE SEQUENCE [LARGE SCALE GENOMIC DNA]</scope>
</reference>
<keyword evidence="2" id="KW-1185">Reference proteome</keyword>
<proteinExistence type="predicted"/>
<organism evidence="1 2">
    <name type="scientific">Melastoma candidum</name>
    <dbReference type="NCBI Taxonomy" id="119954"/>
    <lineage>
        <taxon>Eukaryota</taxon>
        <taxon>Viridiplantae</taxon>
        <taxon>Streptophyta</taxon>
        <taxon>Embryophyta</taxon>
        <taxon>Tracheophyta</taxon>
        <taxon>Spermatophyta</taxon>
        <taxon>Magnoliopsida</taxon>
        <taxon>eudicotyledons</taxon>
        <taxon>Gunneridae</taxon>
        <taxon>Pentapetalae</taxon>
        <taxon>rosids</taxon>
        <taxon>malvids</taxon>
        <taxon>Myrtales</taxon>
        <taxon>Melastomataceae</taxon>
        <taxon>Melastomatoideae</taxon>
        <taxon>Melastomateae</taxon>
        <taxon>Melastoma</taxon>
    </lineage>
</organism>
<dbReference type="Proteomes" id="UP001057402">
    <property type="component" value="Chromosome 2"/>
</dbReference>
<sequence>MGRGRRGGRSPSEFKFKELHRRIALSKLSDRPLDDLVQDLRVKYHDYARQKLNPFTNLVREALASPHHSSGVKRVGGSESWRALSFEGDSEVEEVRLTSLSRKKLKKTDNAEERLQRMESNHVRNRRGSGSGVSSMESDSSDGDKESETDTDEDVSTSEDAIYEEKVEPVFDVTKSLLLASYQKPKKPPEKAKAKFEEKIIEVETGSNKKLNVLNDVVTGVGAASNDSTLKGEDDRKIGMAVNEKDGPWFKDLGGIKEKIEQLKTDVLVPLYHPQLPRELGVRPMAGILLYGPPGCGKTKLARAIANETGVPFYEISATEVVSGVSGASEENIRNLFSKAYRTAPSVVFIDEIDAIASKRENLQREMERRIVTQLMTCMDESHRSLKPDDGNIDGETLPSHSKPGYVLVIGATNRPDAIDPSLRRPGRFDSEICLNVPDEESRAEILSVLTRSLKRDGSFDLHKIARATPGYVGADLEALTNKAGALAMERVAIEKRKAELPGSCVDEESAGEWWKRPWLPEEVEKLSITMADFEKAIGEIQPSSTREGFSAIPNVKWQDVGGLDPLKQAFDRYIVRRIKYPEEYKEFGVDLEAGFLLFGPPGCGKTLIAKAVANAAGANFIHIKGPELLTKYVGDSEQAVRTIFRRAKTCAPCILFFDEVDALTKQRGTEGGWVVEKVLNQLLIELDGADDRRNVFVIGATNRIEVIDRALLRPGRFGILHYVRLPSPEERCRILEASRRSKPIDSDVDLEAIGRMQACENFSGADLAALMNEAAMIALQEQLDTAGNSPNAPRTIKTRHFELALAKISPSVSPMDIQVYERLAKEFKAA</sequence>
<name>A0ACB9S0A6_9MYRT</name>
<accession>A0ACB9S0A6</accession>
<gene>
    <name evidence="1" type="ORF">MLD38_002724</name>
</gene>
<protein>
    <submittedName>
        <fullName evidence="1">Uncharacterized protein</fullName>
    </submittedName>
</protein>
<comment type="caution">
    <text evidence="1">The sequence shown here is derived from an EMBL/GenBank/DDBJ whole genome shotgun (WGS) entry which is preliminary data.</text>
</comment>